<evidence type="ECO:0000313" key="3">
    <source>
        <dbReference type="Proteomes" id="UP000321776"/>
    </source>
</evidence>
<dbReference type="AlphaFoldDB" id="A0A5C6VFH2"/>
<protein>
    <submittedName>
        <fullName evidence="2">Uncharacterized protein</fullName>
    </submittedName>
</protein>
<reference evidence="2 3" key="1">
    <citation type="journal article" date="2018" name="Int. J. Syst. Evol. Microbiol.">
        <title>Paraburkholderia azotifigens sp. nov., a nitrogen-fixing bacterium isolated from paddy soil.</title>
        <authorList>
            <person name="Choi G.M."/>
            <person name="Im W.T."/>
        </authorList>
    </citation>
    <scope>NUCLEOTIDE SEQUENCE [LARGE SCALE GENOMIC DNA]</scope>
    <source>
        <strain evidence="2 3">NF 2-5-3</strain>
    </source>
</reference>
<proteinExistence type="predicted"/>
<sequence length="92" mass="9780">MTHLLVKDLSRVDELDRQTAKTVRGGILIISKPTEPGPWPSFPGMPSMPWPPMHFPVPPVHAGGGCNDGGNGGGGGYIIPYHATAPMDPRLQ</sequence>
<evidence type="ECO:0000313" key="4">
    <source>
        <dbReference type="Proteomes" id="UP001481677"/>
    </source>
</evidence>
<evidence type="ECO:0000313" key="2">
    <source>
        <dbReference type="EMBL" id="TXC83917.1"/>
    </source>
</evidence>
<dbReference type="EMBL" id="VOQS01000003">
    <property type="protein sequence ID" value="TXC83917.1"/>
    <property type="molecule type" value="Genomic_DNA"/>
</dbReference>
<reference evidence="2" key="2">
    <citation type="submission" date="2019-08" db="EMBL/GenBank/DDBJ databases">
        <authorList>
            <person name="Im W.-T."/>
        </authorList>
    </citation>
    <scope>NUCLEOTIDE SEQUENCE</scope>
    <source>
        <strain evidence="2">NF 2-5-3</strain>
    </source>
</reference>
<evidence type="ECO:0000313" key="1">
    <source>
        <dbReference type="EMBL" id="MEM5340847.1"/>
    </source>
</evidence>
<accession>A0A5C6VFH2</accession>
<dbReference type="EMBL" id="JAZHGA010000008">
    <property type="protein sequence ID" value="MEM5340847.1"/>
    <property type="molecule type" value="Genomic_DNA"/>
</dbReference>
<gene>
    <name evidence="2" type="ORF">FRZ40_26620</name>
    <name evidence="1" type="ORF">V4C56_14610</name>
</gene>
<keyword evidence="4" id="KW-1185">Reference proteome</keyword>
<name>A0A5C6VFH2_9BURK</name>
<reference evidence="1 4" key="3">
    <citation type="submission" date="2024-01" db="EMBL/GenBank/DDBJ databases">
        <title>The diversity of rhizobia nodulating Mimosa spp. in eleven states of Brazil covering several biomes is determined by host plant, location, and edaphic factors.</title>
        <authorList>
            <person name="Rouws L."/>
            <person name="Barauna A."/>
            <person name="Beukes C."/>
            <person name="De Faria S.M."/>
            <person name="Gross E."/>
            <person name="Dos Reis Junior F.B."/>
            <person name="Simon M."/>
            <person name="Maluk M."/>
            <person name="Odee D.W."/>
            <person name="Kenicer G."/>
            <person name="Young J.P.W."/>
            <person name="Reis V.M."/>
            <person name="Zilli J."/>
            <person name="James E.K."/>
        </authorList>
    </citation>
    <scope>NUCLEOTIDE SEQUENCE [LARGE SCALE GENOMIC DNA]</scope>
    <source>
        <strain evidence="1 4">JPY530</strain>
    </source>
</reference>
<dbReference type="RefSeq" id="WP_147236114.1">
    <property type="nucleotide sequence ID" value="NZ_JAZHFZ010000005.1"/>
</dbReference>
<dbReference type="Proteomes" id="UP000321776">
    <property type="component" value="Unassembled WGS sequence"/>
</dbReference>
<organism evidence="2 3">
    <name type="scientific">Paraburkholderia azotifigens</name>
    <dbReference type="NCBI Taxonomy" id="2057004"/>
    <lineage>
        <taxon>Bacteria</taxon>
        <taxon>Pseudomonadati</taxon>
        <taxon>Pseudomonadota</taxon>
        <taxon>Betaproteobacteria</taxon>
        <taxon>Burkholderiales</taxon>
        <taxon>Burkholderiaceae</taxon>
        <taxon>Paraburkholderia</taxon>
    </lineage>
</organism>
<comment type="caution">
    <text evidence="2">The sequence shown here is derived from an EMBL/GenBank/DDBJ whole genome shotgun (WGS) entry which is preliminary data.</text>
</comment>
<dbReference type="Proteomes" id="UP001481677">
    <property type="component" value="Unassembled WGS sequence"/>
</dbReference>